<evidence type="ECO:0000256" key="5">
    <source>
        <dbReference type="ARBA" id="ARBA00022519"/>
    </source>
</evidence>
<evidence type="ECO:0000256" key="6">
    <source>
        <dbReference type="ARBA" id="ARBA00022692"/>
    </source>
</evidence>
<dbReference type="InterPro" id="IPR012902">
    <property type="entry name" value="N_methyl_site"/>
</dbReference>
<keyword evidence="7 9" id="KW-1133">Transmembrane helix</keyword>
<dbReference type="InterPro" id="IPR045584">
    <property type="entry name" value="Pilin-like"/>
</dbReference>
<comment type="subcellular location">
    <subcellularLocation>
        <location evidence="1">Cell inner membrane</location>
        <topology evidence="1">Single-pass membrane protein</topology>
    </subcellularLocation>
</comment>
<protein>
    <submittedName>
        <fullName evidence="10">General secretion pathway protein I</fullName>
    </submittedName>
</protein>
<evidence type="ECO:0000256" key="1">
    <source>
        <dbReference type="ARBA" id="ARBA00004377"/>
    </source>
</evidence>
<dbReference type="NCBIfam" id="TIGR02532">
    <property type="entry name" value="IV_pilin_GFxxxE"/>
    <property type="match status" value="1"/>
</dbReference>
<evidence type="ECO:0000256" key="8">
    <source>
        <dbReference type="ARBA" id="ARBA00023136"/>
    </source>
</evidence>
<gene>
    <name evidence="10" type="ORF">SAMN04488509_11384</name>
</gene>
<feature type="transmembrane region" description="Helical" evidence="9">
    <location>
        <begin position="12"/>
        <end position="36"/>
    </location>
</feature>
<evidence type="ECO:0000256" key="2">
    <source>
        <dbReference type="ARBA" id="ARBA00008358"/>
    </source>
</evidence>
<dbReference type="EMBL" id="FNAG01000013">
    <property type="protein sequence ID" value="SDE00964.1"/>
    <property type="molecule type" value="Genomic_DNA"/>
</dbReference>
<dbReference type="PANTHER" id="PTHR38779:SF2">
    <property type="entry name" value="TYPE II SECRETION SYSTEM PROTEIN I-RELATED"/>
    <property type="match status" value="1"/>
</dbReference>
<evidence type="ECO:0000256" key="4">
    <source>
        <dbReference type="ARBA" id="ARBA00022481"/>
    </source>
</evidence>
<evidence type="ECO:0000313" key="11">
    <source>
        <dbReference type="Proteomes" id="UP000199603"/>
    </source>
</evidence>
<dbReference type="AlphaFoldDB" id="A0A1G6ZEC7"/>
<name>A0A1G6ZEC7_9GAMM</name>
<dbReference type="Proteomes" id="UP000199603">
    <property type="component" value="Unassembled WGS sequence"/>
</dbReference>
<evidence type="ECO:0000256" key="9">
    <source>
        <dbReference type="SAM" id="Phobius"/>
    </source>
</evidence>
<dbReference type="InterPro" id="IPR010052">
    <property type="entry name" value="T2SS_protein-GspI"/>
</dbReference>
<reference evidence="10 11" key="1">
    <citation type="submission" date="2016-10" db="EMBL/GenBank/DDBJ databases">
        <authorList>
            <person name="de Groot N.N."/>
        </authorList>
    </citation>
    <scope>NUCLEOTIDE SEQUENCE [LARGE SCALE GENOMIC DNA]</scope>
    <source>
        <strain evidence="10 11">DSM 16957</strain>
    </source>
</reference>
<dbReference type="GO" id="GO:0005886">
    <property type="term" value="C:plasma membrane"/>
    <property type="evidence" value="ECO:0007669"/>
    <property type="project" value="UniProtKB-SubCell"/>
</dbReference>
<dbReference type="STRING" id="265719.SAMN04488509_11384"/>
<dbReference type="GO" id="GO:0015627">
    <property type="term" value="C:type II protein secretion system complex"/>
    <property type="evidence" value="ECO:0007669"/>
    <property type="project" value="InterPro"/>
</dbReference>
<accession>A0A1G6ZEC7</accession>
<evidence type="ECO:0000313" key="10">
    <source>
        <dbReference type="EMBL" id="SDE00964.1"/>
    </source>
</evidence>
<keyword evidence="4" id="KW-0488">Methylation</keyword>
<dbReference type="SUPFAM" id="SSF54523">
    <property type="entry name" value="Pili subunits"/>
    <property type="match status" value="1"/>
</dbReference>
<proteinExistence type="inferred from homology"/>
<dbReference type="GO" id="GO:0015628">
    <property type="term" value="P:protein secretion by the type II secretion system"/>
    <property type="evidence" value="ECO:0007669"/>
    <property type="project" value="InterPro"/>
</dbReference>
<keyword evidence="5" id="KW-0997">Cell inner membrane</keyword>
<keyword evidence="11" id="KW-1185">Reference proteome</keyword>
<dbReference type="Pfam" id="PF07963">
    <property type="entry name" value="N_methyl"/>
    <property type="match status" value="1"/>
</dbReference>
<keyword evidence="3" id="KW-1003">Cell membrane</keyword>
<evidence type="ECO:0000256" key="3">
    <source>
        <dbReference type="ARBA" id="ARBA00022475"/>
    </source>
</evidence>
<comment type="similarity">
    <text evidence="2">Belongs to the GSP I family.</text>
</comment>
<dbReference type="PANTHER" id="PTHR38779">
    <property type="entry name" value="TYPE II SECRETION SYSTEM PROTEIN I-RELATED"/>
    <property type="match status" value="1"/>
</dbReference>
<keyword evidence="8 9" id="KW-0472">Membrane</keyword>
<keyword evidence="6 9" id="KW-0812">Transmembrane</keyword>
<sequence>MSRAAADMRQRGFTLIEVVIALAVFAVAVGVCMQIATAGLRQSRIAAEQTQAALLAQSLLDMHGVGERLEPGRDSGRAEGDYQWELEVTPYEVPLQTDSPLAPGFSAVQLFRLDLTIRWPAGQNERSARFSTLRAMTPDPNVPANLPGAGG</sequence>
<organism evidence="10 11">
    <name type="scientific">Aquimonas voraii</name>
    <dbReference type="NCBI Taxonomy" id="265719"/>
    <lineage>
        <taxon>Bacteria</taxon>
        <taxon>Pseudomonadati</taxon>
        <taxon>Pseudomonadota</taxon>
        <taxon>Gammaproteobacteria</taxon>
        <taxon>Lysobacterales</taxon>
        <taxon>Lysobacteraceae</taxon>
        <taxon>Aquimonas</taxon>
    </lineage>
</organism>
<evidence type="ECO:0000256" key="7">
    <source>
        <dbReference type="ARBA" id="ARBA00022989"/>
    </source>
</evidence>